<evidence type="ECO:0000313" key="2">
    <source>
        <dbReference type="EMBL" id="GIE04125.1"/>
    </source>
</evidence>
<comment type="caution">
    <text evidence="2">The sequence shown here is derived from an EMBL/GenBank/DDBJ whole genome shotgun (WGS) entry which is preliminary data.</text>
</comment>
<evidence type="ECO:0000313" key="3">
    <source>
        <dbReference type="Proteomes" id="UP000637628"/>
    </source>
</evidence>
<proteinExistence type="predicted"/>
<organism evidence="2 3">
    <name type="scientific">Paractinoplanes durhamensis</name>
    <dbReference type="NCBI Taxonomy" id="113563"/>
    <lineage>
        <taxon>Bacteria</taxon>
        <taxon>Bacillati</taxon>
        <taxon>Actinomycetota</taxon>
        <taxon>Actinomycetes</taxon>
        <taxon>Micromonosporales</taxon>
        <taxon>Micromonosporaceae</taxon>
        <taxon>Paractinoplanes</taxon>
    </lineage>
</organism>
<protein>
    <recommendedName>
        <fullName evidence="4">ATP-grasp-modified RiPP</fullName>
    </recommendedName>
</protein>
<accession>A0ABQ3Z2S8</accession>
<name>A0ABQ3Z2S8_9ACTN</name>
<keyword evidence="3" id="KW-1185">Reference proteome</keyword>
<feature type="compositionally biased region" description="Polar residues" evidence="1">
    <location>
        <begin position="55"/>
        <end position="70"/>
    </location>
</feature>
<evidence type="ECO:0008006" key="4">
    <source>
        <dbReference type="Google" id="ProtNLM"/>
    </source>
</evidence>
<dbReference type="Proteomes" id="UP000637628">
    <property type="component" value="Unassembled WGS sequence"/>
</dbReference>
<feature type="region of interest" description="Disordered" evidence="1">
    <location>
        <begin position="50"/>
        <end position="89"/>
    </location>
</feature>
<gene>
    <name evidence="2" type="ORF">Adu01nite_54750</name>
</gene>
<evidence type="ECO:0000256" key="1">
    <source>
        <dbReference type="SAM" id="MobiDB-lite"/>
    </source>
</evidence>
<dbReference type="RefSeq" id="WP_203730604.1">
    <property type="nucleotide sequence ID" value="NZ_BAAATX010000029.1"/>
</dbReference>
<sequence>MQPSRPATVVAPLFSSTALLPLSEPGGVSYPMQNTPGVLRPYSATLAVPMPLTGKHNTTSTRPATSIPTQRSDDGKVVNDSQSDTGQDS</sequence>
<feature type="compositionally biased region" description="Polar residues" evidence="1">
    <location>
        <begin position="79"/>
        <end position="89"/>
    </location>
</feature>
<dbReference type="EMBL" id="BOML01000043">
    <property type="protein sequence ID" value="GIE04125.1"/>
    <property type="molecule type" value="Genomic_DNA"/>
</dbReference>
<reference evidence="2 3" key="1">
    <citation type="submission" date="2021-01" db="EMBL/GenBank/DDBJ databases">
        <title>Whole genome shotgun sequence of Actinoplanes durhamensis NBRC 14914.</title>
        <authorList>
            <person name="Komaki H."/>
            <person name="Tamura T."/>
        </authorList>
    </citation>
    <scope>NUCLEOTIDE SEQUENCE [LARGE SCALE GENOMIC DNA]</scope>
    <source>
        <strain evidence="2 3">NBRC 14914</strain>
    </source>
</reference>